<feature type="region of interest" description="Disordered" evidence="1">
    <location>
        <begin position="1"/>
        <end position="30"/>
    </location>
</feature>
<feature type="compositionally biased region" description="Polar residues" evidence="1">
    <location>
        <begin position="86"/>
        <end position="95"/>
    </location>
</feature>
<dbReference type="EMBL" id="JAHRIO010092156">
    <property type="protein sequence ID" value="MEQ2189121.1"/>
    <property type="molecule type" value="Genomic_DNA"/>
</dbReference>
<reference evidence="2 3" key="1">
    <citation type="submission" date="2021-06" db="EMBL/GenBank/DDBJ databases">
        <authorList>
            <person name="Palmer J.M."/>
        </authorList>
    </citation>
    <scope>NUCLEOTIDE SEQUENCE [LARGE SCALE GENOMIC DNA]</scope>
    <source>
        <strain evidence="2 3">GA_2019</strain>
        <tissue evidence="2">Muscle</tissue>
    </source>
</reference>
<evidence type="ECO:0000313" key="2">
    <source>
        <dbReference type="EMBL" id="MEQ2189121.1"/>
    </source>
</evidence>
<proteinExistence type="predicted"/>
<feature type="region of interest" description="Disordered" evidence="1">
    <location>
        <begin position="72"/>
        <end position="95"/>
    </location>
</feature>
<sequence>MNPVLSGRPAPADSGQTGGRSTDKDDDITKMNDTLQSVAFDVSSIKQATAELNNTVMAMQAQERIAHLEEASEQLLNSKESKDKQTGTVEQSTSP</sequence>
<evidence type="ECO:0000256" key="1">
    <source>
        <dbReference type="SAM" id="MobiDB-lite"/>
    </source>
</evidence>
<protein>
    <submittedName>
        <fullName evidence="2">Uncharacterized protein</fullName>
    </submittedName>
</protein>
<name>A0ABV0Q018_9TELE</name>
<keyword evidence="3" id="KW-1185">Reference proteome</keyword>
<gene>
    <name evidence="2" type="ORF">GOODEAATRI_021967</name>
</gene>
<dbReference type="Proteomes" id="UP001476798">
    <property type="component" value="Unassembled WGS sequence"/>
</dbReference>
<comment type="caution">
    <text evidence="2">The sequence shown here is derived from an EMBL/GenBank/DDBJ whole genome shotgun (WGS) entry which is preliminary data.</text>
</comment>
<feature type="compositionally biased region" description="Basic and acidic residues" evidence="1">
    <location>
        <begin position="21"/>
        <end position="30"/>
    </location>
</feature>
<organism evidence="2 3">
    <name type="scientific">Goodea atripinnis</name>
    <dbReference type="NCBI Taxonomy" id="208336"/>
    <lineage>
        <taxon>Eukaryota</taxon>
        <taxon>Metazoa</taxon>
        <taxon>Chordata</taxon>
        <taxon>Craniata</taxon>
        <taxon>Vertebrata</taxon>
        <taxon>Euteleostomi</taxon>
        <taxon>Actinopterygii</taxon>
        <taxon>Neopterygii</taxon>
        <taxon>Teleostei</taxon>
        <taxon>Neoteleostei</taxon>
        <taxon>Acanthomorphata</taxon>
        <taxon>Ovalentaria</taxon>
        <taxon>Atherinomorphae</taxon>
        <taxon>Cyprinodontiformes</taxon>
        <taxon>Goodeidae</taxon>
        <taxon>Goodea</taxon>
    </lineage>
</organism>
<accession>A0ABV0Q018</accession>
<evidence type="ECO:0000313" key="3">
    <source>
        <dbReference type="Proteomes" id="UP001476798"/>
    </source>
</evidence>